<protein>
    <submittedName>
        <fullName evidence="1 2">Uncharacterized protein</fullName>
    </submittedName>
</protein>
<reference evidence="1 3" key="1">
    <citation type="journal article" date="2012" name="Nature">
        <title>Algal genomes reveal evolutionary mosaicism and the fate of nucleomorphs.</title>
        <authorList>
            <consortium name="DOE Joint Genome Institute"/>
            <person name="Curtis B.A."/>
            <person name="Tanifuji G."/>
            <person name="Burki F."/>
            <person name="Gruber A."/>
            <person name="Irimia M."/>
            <person name="Maruyama S."/>
            <person name="Arias M.C."/>
            <person name="Ball S.G."/>
            <person name="Gile G.H."/>
            <person name="Hirakawa Y."/>
            <person name="Hopkins J.F."/>
            <person name="Kuo A."/>
            <person name="Rensing S.A."/>
            <person name="Schmutz J."/>
            <person name="Symeonidi A."/>
            <person name="Elias M."/>
            <person name="Eveleigh R.J."/>
            <person name="Herman E.K."/>
            <person name="Klute M.J."/>
            <person name="Nakayama T."/>
            <person name="Obornik M."/>
            <person name="Reyes-Prieto A."/>
            <person name="Armbrust E.V."/>
            <person name="Aves S.J."/>
            <person name="Beiko R.G."/>
            <person name="Coutinho P."/>
            <person name="Dacks J.B."/>
            <person name="Durnford D.G."/>
            <person name="Fast N.M."/>
            <person name="Green B.R."/>
            <person name="Grisdale C.J."/>
            <person name="Hempel F."/>
            <person name="Henrissat B."/>
            <person name="Hoppner M.P."/>
            <person name="Ishida K."/>
            <person name="Kim E."/>
            <person name="Koreny L."/>
            <person name="Kroth P.G."/>
            <person name="Liu Y."/>
            <person name="Malik S.B."/>
            <person name="Maier U.G."/>
            <person name="McRose D."/>
            <person name="Mock T."/>
            <person name="Neilson J.A."/>
            <person name="Onodera N.T."/>
            <person name="Poole A.M."/>
            <person name="Pritham E.J."/>
            <person name="Richards T.A."/>
            <person name="Rocap G."/>
            <person name="Roy S.W."/>
            <person name="Sarai C."/>
            <person name="Schaack S."/>
            <person name="Shirato S."/>
            <person name="Slamovits C.H."/>
            <person name="Spencer D.F."/>
            <person name="Suzuki S."/>
            <person name="Worden A.Z."/>
            <person name="Zauner S."/>
            <person name="Barry K."/>
            <person name="Bell C."/>
            <person name="Bharti A.K."/>
            <person name="Crow J.A."/>
            <person name="Grimwood J."/>
            <person name="Kramer R."/>
            <person name="Lindquist E."/>
            <person name="Lucas S."/>
            <person name="Salamov A."/>
            <person name="McFadden G.I."/>
            <person name="Lane C.E."/>
            <person name="Keeling P.J."/>
            <person name="Gray M.W."/>
            <person name="Grigoriev I.V."/>
            <person name="Archibald J.M."/>
        </authorList>
    </citation>
    <scope>NUCLEOTIDE SEQUENCE</scope>
    <source>
        <strain evidence="1 3">CCMP2712</strain>
    </source>
</reference>
<dbReference type="GeneID" id="17301655"/>
<reference evidence="2" key="3">
    <citation type="submission" date="2016-03" db="UniProtKB">
        <authorList>
            <consortium name="EnsemblProtists"/>
        </authorList>
    </citation>
    <scope>IDENTIFICATION</scope>
</reference>
<name>L1J990_GUITC</name>
<dbReference type="RefSeq" id="XP_005832103.1">
    <property type="nucleotide sequence ID" value="XM_005832046.1"/>
</dbReference>
<evidence type="ECO:0000313" key="1">
    <source>
        <dbReference type="EMBL" id="EKX45123.1"/>
    </source>
</evidence>
<dbReference type="HOGENOM" id="CLU_1274380_0_0_1"/>
<dbReference type="PaxDb" id="55529-EKX45123"/>
<evidence type="ECO:0000313" key="2">
    <source>
        <dbReference type="EnsemblProtists" id="EKX45123"/>
    </source>
</evidence>
<gene>
    <name evidence="1" type="ORF">GUITHDRAFT_109168</name>
</gene>
<dbReference type="AlphaFoldDB" id="L1J990"/>
<dbReference type="EnsemblProtists" id="EKX45123">
    <property type="protein sequence ID" value="EKX45123"/>
    <property type="gene ID" value="GUITHDRAFT_109168"/>
</dbReference>
<accession>L1J990</accession>
<dbReference type="Proteomes" id="UP000011087">
    <property type="component" value="Unassembled WGS sequence"/>
</dbReference>
<keyword evidence="3" id="KW-1185">Reference proteome</keyword>
<evidence type="ECO:0000313" key="3">
    <source>
        <dbReference type="Proteomes" id="UP000011087"/>
    </source>
</evidence>
<organism evidence="1">
    <name type="scientific">Guillardia theta (strain CCMP2712)</name>
    <name type="common">Cryptophyte</name>
    <dbReference type="NCBI Taxonomy" id="905079"/>
    <lineage>
        <taxon>Eukaryota</taxon>
        <taxon>Cryptophyceae</taxon>
        <taxon>Pyrenomonadales</taxon>
        <taxon>Geminigeraceae</taxon>
        <taxon>Guillardia</taxon>
    </lineage>
</organism>
<dbReference type="EMBL" id="JH993001">
    <property type="protein sequence ID" value="EKX45123.1"/>
    <property type="molecule type" value="Genomic_DNA"/>
</dbReference>
<proteinExistence type="predicted"/>
<dbReference type="KEGG" id="gtt:GUITHDRAFT_109168"/>
<sequence>MGIGGEIEHIFKNFKSDAANEVSLSANLNHEEDAFEEYLKDLLNGGTLDFANDDLRSGYFYNVCAACIIRCIECYKCIGRIASIEVLASEYENLSKMETIDKTRRKRDVEQRLEELDEALVSEPDDNEVLFRRACLTKVLDKFESIRLTRKAIKVCYSLSVNHPNRLGVIIPAIIFYARGLYDATKISWEKAMQNVSSKKHRSILAVLKVSPFHFSL</sequence>
<reference evidence="3" key="2">
    <citation type="submission" date="2012-11" db="EMBL/GenBank/DDBJ databases">
        <authorList>
            <person name="Kuo A."/>
            <person name="Curtis B.A."/>
            <person name="Tanifuji G."/>
            <person name="Burki F."/>
            <person name="Gruber A."/>
            <person name="Irimia M."/>
            <person name="Maruyama S."/>
            <person name="Arias M.C."/>
            <person name="Ball S.G."/>
            <person name="Gile G.H."/>
            <person name="Hirakawa Y."/>
            <person name="Hopkins J.F."/>
            <person name="Rensing S.A."/>
            <person name="Schmutz J."/>
            <person name="Symeonidi A."/>
            <person name="Elias M."/>
            <person name="Eveleigh R.J."/>
            <person name="Herman E.K."/>
            <person name="Klute M.J."/>
            <person name="Nakayama T."/>
            <person name="Obornik M."/>
            <person name="Reyes-Prieto A."/>
            <person name="Armbrust E.V."/>
            <person name="Aves S.J."/>
            <person name="Beiko R.G."/>
            <person name="Coutinho P."/>
            <person name="Dacks J.B."/>
            <person name="Durnford D.G."/>
            <person name="Fast N.M."/>
            <person name="Green B.R."/>
            <person name="Grisdale C."/>
            <person name="Hempe F."/>
            <person name="Henrissat B."/>
            <person name="Hoppner M.P."/>
            <person name="Ishida K.-I."/>
            <person name="Kim E."/>
            <person name="Koreny L."/>
            <person name="Kroth P.G."/>
            <person name="Liu Y."/>
            <person name="Malik S.-B."/>
            <person name="Maier U.G."/>
            <person name="McRose D."/>
            <person name="Mock T."/>
            <person name="Neilson J.A."/>
            <person name="Onodera N.T."/>
            <person name="Poole A.M."/>
            <person name="Pritham E.J."/>
            <person name="Richards T.A."/>
            <person name="Rocap G."/>
            <person name="Roy S.W."/>
            <person name="Sarai C."/>
            <person name="Schaack S."/>
            <person name="Shirato S."/>
            <person name="Slamovits C.H."/>
            <person name="Spencer D.F."/>
            <person name="Suzuki S."/>
            <person name="Worden A.Z."/>
            <person name="Zauner S."/>
            <person name="Barry K."/>
            <person name="Bell C."/>
            <person name="Bharti A.K."/>
            <person name="Crow J.A."/>
            <person name="Grimwood J."/>
            <person name="Kramer R."/>
            <person name="Lindquist E."/>
            <person name="Lucas S."/>
            <person name="Salamov A."/>
            <person name="McFadden G.I."/>
            <person name="Lane C.E."/>
            <person name="Keeling P.J."/>
            <person name="Gray M.W."/>
            <person name="Grigoriev I.V."/>
            <person name="Archibald J.M."/>
        </authorList>
    </citation>
    <scope>NUCLEOTIDE SEQUENCE</scope>
    <source>
        <strain evidence="3">CCMP2712</strain>
    </source>
</reference>